<feature type="compositionally biased region" description="Polar residues" evidence="1">
    <location>
        <begin position="515"/>
        <end position="527"/>
    </location>
</feature>
<proteinExistence type="predicted"/>
<reference evidence="2" key="1">
    <citation type="submission" date="2014-08" db="EMBL/GenBank/DDBJ databases">
        <authorList>
            <person name="Sharma Rahul"/>
            <person name="Thines Marco"/>
        </authorList>
    </citation>
    <scope>NUCLEOTIDE SEQUENCE</scope>
</reference>
<feature type="compositionally biased region" description="Polar residues" evidence="1">
    <location>
        <begin position="67"/>
        <end position="77"/>
    </location>
</feature>
<feature type="region of interest" description="Disordered" evidence="1">
    <location>
        <begin position="589"/>
        <end position="612"/>
    </location>
</feature>
<feature type="compositionally biased region" description="Basic residues" evidence="1">
    <location>
        <begin position="89"/>
        <end position="102"/>
    </location>
</feature>
<dbReference type="AlphaFoldDB" id="A0A0F7SFR8"/>
<protein>
    <submittedName>
        <fullName evidence="2">Uncharacterized protein</fullName>
    </submittedName>
</protein>
<dbReference type="EMBL" id="LN483144">
    <property type="protein sequence ID" value="CDZ96473.1"/>
    <property type="molecule type" value="Genomic_DNA"/>
</dbReference>
<organism evidence="2">
    <name type="scientific">Phaffia rhodozyma</name>
    <name type="common">Yeast</name>
    <name type="synonym">Xanthophyllomyces dendrorhous</name>
    <dbReference type="NCBI Taxonomy" id="264483"/>
    <lineage>
        <taxon>Eukaryota</taxon>
        <taxon>Fungi</taxon>
        <taxon>Dikarya</taxon>
        <taxon>Basidiomycota</taxon>
        <taxon>Agaricomycotina</taxon>
        <taxon>Tremellomycetes</taxon>
        <taxon>Cystofilobasidiales</taxon>
        <taxon>Mrakiaceae</taxon>
        <taxon>Phaffia</taxon>
    </lineage>
</organism>
<evidence type="ECO:0000256" key="1">
    <source>
        <dbReference type="SAM" id="MobiDB-lite"/>
    </source>
</evidence>
<accession>A0A0F7SFR8</accession>
<name>A0A0F7SFR8_PHARH</name>
<feature type="region of interest" description="Disordered" evidence="1">
    <location>
        <begin position="67"/>
        <end position="110"/>
    </location>
</feature>
<evidence type="ECO:0000313" key="2">
    <source>
        <dbReference type="EMBL" id="CDZ96473.1"/>
    </source>
</evidence>
<feature type="region of interest" description="Disordered" evidence="1">
    <location>
        <begin position="503"/>
        <end position="553"/>
    </location>
</feature>
<sequence length="660" mass="71417">MSLTSNELNSLKRTDVQKLCKTLGIKGANQKTDTLIGLILHHYDTIGEDVASIKTSLNSRLLRPTASSWAKQASQKGMLQKRAVSPKRIVSRKRSSSYKARPKKEAPKSIKNVLAQRHEKPALIESTTAWNEATSDRKADGDEALKDEVMRAEAENIKVATTELTSTSNPTSTSKPNEVDITSLLFPSSSACTCMNSTVMLSSQPLVDPRSVWDALTELTAKIHSLPTKEESDLDMQRFYDALERTDVAIKSVSSRIDVSDRMRNLTEQESVKKGDVEAMVNRLIDSRLEQIEQSVACRLKAMEDKLTAQIFEKHAPQVETMVLSDLSMGLGGQRHQISSKRAWDTVGFPALISSVSIANDFTVDRETLITSTPSSMASFKTSFPLFSPPVFSVATALDDHRPKRSKIDSLVTGGMAANTVGGLLKDLPERTISRDDTSLISSATQSSIASPFAPVIAPTIDTSAPVASTLIAGVTSPQVCRTPLLVTGQSARSIAPLPLAFRPGSLKPKDNNHYSRTAPSSRQPTAASALKCTAGSQRATGVKDGQPSDTISYPSFSPFERQTVQSLLPPAPAGAPLWISPMASPRPSYRYRPKAKQGPTKEGVTPLPLSATGAHNARLGLNQNIEIAPPTPAGPKTMFGTEKETFGRMFGDEMTPWMS</sequence>